<dbReference type="GO" id="GO:0046982">
    <property type="term" value="F:protein heterodimerization activity"/>
    <property type="evidence" value="ECO:0007669"/>
    <property type="project" value="InterPro"/>
</dbReference>
<dbReference type="InterPro" id="IPR005651">
    <property type="entry name" value="Trm112-like"/>
</dbReference>
<comment type="subcellular location">
    <subcellularLocation>
        <location evidence="2">Cytoplasm</location>
    </subcellularLocation>
    <subcellularLocation>
        <location evidence="1">Nucleus</location>
    </subcellularLocation>
</comment>
<dbReference type="GO" id="GO:0030490">
    <property type="term" value="P:maturation of SSU-rRNA"/>
    <property type="evidence" value="ECO:0007669"/>
    <property type="project" value="EnsemblFungi"/>
</dbReference>
<dbReference type="EMBL" id="AZHD01000011">
    <property type="protein sequence ID" value="OAA58970.1"/>
    <property type="molecule type" value="Genomic_DNA"/>
</dbReference>
<dbReference type="GO" id="GO:0035657">
    <property type="term" value="C:eRF1 methyltransferase complex"/>
    <property type="evidence" value="ECO:0007669"/>
    <property type="project" value="EnsemblFungi"/>
</dbReference>
<keyword evidence="9" id="KW-1185">Reference proteome</keyword>
<evidence type="ECO:0000256" key="7">
    <source>
        <dbReference type="ARBA" id="ARBA00083044"/>
    </source>
</evidence>
<dbReference type="GO" id="GO:0043528">
    <property type="term" value="C:tRNA (m2G10) methyltransferase complex"/>
    <property type="evidence" value="ECO:0007669"/>
    <property type="project" value="EnsemblFungi"/>
</dbReference>
<keyword evidence="8" id="KW-0808">Transferase</keyword>
<dbReference type="PANTHER" id="PTHR12773:SF0">
    <property type="entry name" value="MULTIFUNCTIONAL METHYLTRANSFERASE SUBUNIT TRM112-LIKE PROTEIN"/>
    <property type="match status" value="1"/>
</dbReference>
<keyword evidence="8" id="KW-0489">Methyltransferase</keyword>
<evidence type="ECO:0000256" key="1">
    <source>
        <dbReference type="ARBA" id="ARBA00004123"/>
    </source>
</evidence>
<evidence type="ECO:0000256" key="2">
    <source>
        <dbReference type="ARBA" id="ARBA00004496"/>
    </source>
</evidence>
<dbReference type="InterPro" id="IPR039127">
    <property type="entry name" value="Trm112"/>
</dbReference>
<dbReference type="PANTHER" id="PTHR12773">
    <property type="entry name" value="UPF0315 PROTEIN-RELATED"/>
    <property type="match status" value="1"/>
</dbReference>
<dbReference type="GO" id="GO:0016435">
    <property type="term" value="F:rRNA (guanine) methyltransferase activity"/>
    <property type="evidence" value="ECO:0007669"/>
    <property type="project" value="EnsemblFungi"/>
</dbReference>
<dbReference type="GO" id="GO:0008276">
    <property type="term" value="F:protein methyltransferase activity"/>
    <property type="evidence" value="ECO:0007669"/>
    <property type="project" value="EnsemblFungi"/>
</dbReference>
<dbReference type="GO" id="GO:0002098">
    <property type="term" value="P:tRNA wobble uridine modification"/>
    <property type="evidence" value="ECO:0007669"/>
    <property type="project" value="EnsemblFungi"/>
</dbReference>
<dbReference type="GO" id="GO:0070476">
    <property type="term" value="P:rRNA (guanine-N7)-methylation"/>
    <property type="evidence" value="ECO:0007669"/>
    <property type="project" value="EnsemblFungi"/>
</dbReference>
<comment type="caution">
    <text evidence="8">The sequence shown here is derived from an EMBL/GenBank/DDBJ whole genome shotgun (WGS) entry which is preliminary data.</text>
</comment>
<evidence type="ECO:0000256" key="4">
    <source>
        <dbReference type="ARBA" id="ARBA00022490"/>
    </source>
</evidence>
<comment type="similarity">
    <text evidence="3">Belongs to the TRM112 family.</text>
</comment>
<dbReference type="AlphaFoldDB" id="A0A167RV81"/>
<dbReference type="GO" id="GO:0160102">
    <property type="term" value="F:tRNA (guanine(10)-N2)-methyltransferase activity"/>
    <property type="evidence" value="ECO:0007669"/>
    <property type="project" value="EnsemblFungi"/>
</dbReference>
<dbReference type="GO" id="GO:0000470">
    <property type="term" value="P:maturation of LSU-rRNA"/>
    <property type="evidence" value="ECO:0007669"/>
    <property type="project" value="EnsemblFungi"/>
</dbReference>
<dbReference type="STRING" id="1081102.A0A167RV81"/>
<dbReference type="Proteomes" id="UP000076874">
    <property type="component" value="Unassembled WGS sequence"/>
</dbReference>
<evidence type="ECO:0000256" key="6">
    <source>
        <dbReference type="ARBA" id="ARBA00069342"/>
    </source>
</evidence>
<keyword evidence="5" id="KW-0539">Nucleus</keyword>
<dbReference type="GO" id="GO:0005737">
    <property type="term" value="C:cytoplasm"/>
    <property type="evidence" value="ECO:0007669"/>
    <property type="project" value="UniProtKB-SubCell"/>
</dbReference>
<proteinExistence type="inferred from homology"/>
<protein>
    <recommendedName>
        <fullName evidence="6">Multifunctional methyltransferase subunit trm112</fullName>
    </recommendedName>
    <alternativeName>
        <fullName evidence="7">eRF1 methyltransferase subunit trm112</fullName>
    </alternativeName>
</protein>
<gene>
    <name evidence="8" type="ORF">SPI_06172</name>
</gene>
<dbReference type="GO" id="GO:0030488">
    <property type="term" value="P:tRNA methylation"/>
    <property type="evidence" value="ECO:0007669"/>
    <property type="project" value="EnsemblFungi"/>
</dbReference>
<keyword evidence="4" id="KW-0963">Cytoplasm</keyword>
<evidence type="ECO:0000313" key="9">
    <source>
        <dbReference type="Proteomes" id="UP000076874"/>
    </source>
</evidence>
<reference evidence="8 9" key="1">
    <citation type="journal article" date="2016" name="Genome Biol. Evol.">
        <title>Divergent and convergent evolution of fungal pathogenicity.</title>
        <authorList>
            <person name="Shang Y."/>
            <person name="Xiao G."/>
            <person name="Zheng P."/>
            <person name="Cen K."/>
            <person name="Zhan S."/>
            <person name="Wang C."/>
        </authorList>
    </citation>
    <scope>NUCLEOTIDE SEQUENCE [LARGE SCALE GENOMIC DNA]</scope>
    <source>
        <strain evidence="8 9">RCEF 264</strain>
    </source>
</reference>
<dbReference type="Gene3D" id="2.20.25.10">
    <property type="match status" value="1"/>
</dbReference>
<evidence type="ECO:0000313" key="8">
    <source>
        <dbReference type="EMBL" id="OAA58970.1"/>
    </source>
</evidence>
<accession>A0A167RV81</accession>
<dbReference type="Pfam" id="PF03966">
    <property type="entry name" value="Trm112p"/>
    <property type="match status" value="1"/>
</dbReference>
<dbReference type="GO" id="GO:0005634">
    <property type="term" value="C:nucleus"/>
    <property type="evidence" value="ECO:0007669"/>
    <property type="project" value="UniProtKB-SubCell"/>
</dbReference>
<evidence type="ECO:0000256" key="3">
    <source>
        <dbReference type="ARBA" id="ARBA00007980"/>
    </source>
</evidence>
<organism evidence="8 9">
    <name type="scientific">Niveomyces insectorum RCEF 264</name>
    <dbReference type="NCBI Taxonomy" id="1081102"/>
    <lineage>
        <taxon>Eukaryota</taxon>
        <taxon>Fungi</taxon>
        <taxon>Dikarya</taxon>
        <taxon>Ascomycota</taxon>
        <taxon>Pezizomycotina</taxon>
        <taxon>Sordariomycetes</taxon>
        <taxon>Hypocreomycetidae</taxon>
        <taxon>Hypocreales</taxon>
        <taxon>Cordycipitaceae</taxon>
        <taxon>Niveomyces</taxon>
    </lineage>
</organism>
<evidence type="ECO:0000256" key="5">
    <source>
        <dbReference type="ARBA" id="ARBA00023242"/>
    </source>
</evidence>
<name>A0A167RV81_9HYPO</name>
<sequence>MKILSLNFLTCAVKACRATAASFPLHPRDAELAHDDLELNRPFLANIVRRVDWTALRTTLIELGFPPLPEEAPSPEALEADEALLRELHNVLMETEIVEGKLVCGNCGHEYGVREGIANFLLPSHLV</sequence>
<dbReference type="FunFam" id="2.20.25.10:FF:000021">
    <property type="entry name" value="Multifunctional methyltransferase subunit trm112"/>
    <property type="match status" value="1"/>
</dbReference>
<dbReference type="OrthoDB" id="2187549at2759"/>